<evidence type="ECO:0000313" key="4">
    <source>
        <dbReference type="Proteomes" id="UP000535890"/>
    </source>
</evidence>
<keyword evidence="4" id="KW-1185">Reference proteome</keyword>
<accession>A0A7Y9J535</accession>
<evidence type="ECO:0000256" key="1">
    <source>
        <dbReference type="SAM" id="MobiDB-lite"/>
    </source>
</evidence>
<evidence type="ECO:0000256" key="2">
    <source>
        <dbReference type="SAM" id="Phobius"/>
    </source>
</evidence>
<dbReference type="Proteomes" id="UP000535890">
    <property type="component" value="Unassembled WGS sequence"/>
</dbReference>
<feature type="transmembrane region" description="Helical" evidence="2">
    <location>
        <begin position="6"/>
        <end position="27"/>
    </location>
</feature>
<evidence type="ECO:0000313" key="3">
    <source>
        <dbReference type="EMBL" id="NYD35556.1"/>
    </source>
</evidence>
<feature type="compositionally biased region" description="Polar residues" evidence="1">
    <location>
        <begin position="69"/>
        <end position="87"/>
    </location>
</feature>
<organism evidence="3 4">
    <name type="scientific">Actinomycetospora corticicola</name>
    <dbReference type="NCBI Taxonomy" id="663602"/>
    <lineage>
        <taxon>Bacteria</taxon>
        <taxon>Bacillati</taxon>
        <taxon>Actinomycetota</taxon>
        <taxon>Actinomycetes</taxon>
        <taxon>Pseudonocardiales</taxon>
        <taxon>Pseudonocardiaceae</taxon>
        <taxon>Actinomycetospora</taxon>
    </lineage>
</organism>
<proteinExistence type="predicted"/>
<sequence>MVGPIVWSIVAVVVALVALALLVGGLLRSLRRTSAVSGALGSLLSDRVALLRARAAALGVRMEQRRTSDSSPVQSGTTTPSSEGNHP</sequence>
<dbReference type="RefSeq" id="WP_179793376.1">
    <property type="nucleotide sequence ID" value="NZ_BAABHP010000017.1"/>
</dbReference>
<name>A0A7Y9J535_9PSEU</name>
<protein>
    <submittedName>
        <fullName evidence="3">Uncharacterized protein</fullName>
    </submittedName>
</protein>
<comment type="caution">
    <text evidence="3">The sequence shown here is derived from an EMBL/GenBank/DDBJ whole genome shotgun (WGS) entry which is preliminary data.</text>
</comment>
<gene>
    <name evidence="3" type="ORF">BJ983_001658</name>
</gene>
<dbReference type="AlphaFoldDB" id="A0A7Y9J535"/>
<reference evidence="3 4" key="1">
    <citation type="submission" date="2020-07" db="EMBL/GenBank/DDBJ databases">
        <title>Sequencing the genomes of 1000 actinobacteria strains.</title>
        <authorList>
            <person name="Klenk H.-P."/>
        </authorList>
    </citation>
    <scope>NUCLEOTIDE SEQUENCE [LARGE SCALE GENOMIC DNA]</scope>
    <source>
        <strain evidence="3 4">DSM 45772</strain>
    </source>
</reference>
<dbReference type="EMBL" id="JACCBN010000001">
    <property type="protein sequence ID" value="NYD35556.1"/>
    <property type="molecule type" value="Genomic_DNA"/>
</dbReference>
<keyword evidence="2" id="KW-0472">Membrane</keyword>
<keyword evidence="2" id="KW-1133">Transmembrane helix</keyword>
<feature type="region of interest" description="Disordered" evidence="1">
    <location>
        <begin position="60"/>
        <end position="87"/>
    </location>
</feature>
<keyword evidence="2" id="KW-0812">Transmembrane</keyword>